<evidence type="ECO:0000313" key="5">
    <source>
        <dbReference type="Proteomes" id="UP000287188"/>
    </source>
</evidence>
<dbReference type="AlphaFoldDB" id="A0A402ARP3"/>
<dbReference type="SMART" id="SM00564">
    <property type="entry name" value="PQQ"/>
    <property type="match status" value="6"/>
</dbReference>
<gene>
    <name evidence="4" type="ORF">KDK_55700</name>
</gene>
<proteinExistence type="predicted"/>
<dbReference type="Proteomes" id="UP000287188">
    <property type="component" value="Unassembled WGS sequence"/>
</dbReference>
<dbReference type="PANTHER" id="PTHR34512">
    <property type="entry name" value="CELL SURFACE PROTEIN"/>
    <property type="match status" value="1"/>
</dbReference>
<feature type="compositionally biased region" description="Basic and acidic residues" evidence="1">
    <location>
        <begin position="9"/>
        <end position="22"/>
    </location>
</feature>
<evidence type="ECO:0000313" key="4">
    <source>
        <dbReference type="EMBL" id="GCE21770.1"/>
    </source>
</evidence>
<dbReference type="InterPro" id="IPR002372">
    <property type="entry name" value="PQQ_rpt_dom"/>
</dbReference>
<feature type="compositionally biased region" description="Low complexity" evidence="1">
    <location>
        <begin position="69"/>
        <end position="85"/>
    </location>
</feature>
<keyword evidence="2" id="KW-0812">Transmembrane</keyword>
<feature type="region of interest" description="Disordered" evidence="1">
    <location>
        <begin position="1"/>
        <end position="34"/>
    </location>
</feature>
<organism evidence="4 5">
    <name type="scientific">Dictyobacter kobayashii</name>
    <dbReference type="NCBI Taxonomy" id="2014872"/>
    <lineage>
        <taxon>Bacteria</taxon>
        <taxon>Bacillati</taxon>
        <taxon>Chloroflexota</taxon>
        <taxon>Ktedonobacteria</taxon>
        <taxon>Ktedonobacterales</taxon>
        <taxon>Dictyobacteraceae</taxon>
        <taxon>Dictyobacter</taxon>
    </lineage>
</organism>
<protein>
    <recommendedName>
        <fullName evidence="3">Pyrrolo-quinoline quinone repeat domain-containing protein</fullName>
    </recommendedName>
</protein>
<dbReference type="InterPro" id="IPR015943">
    <property type="entry name" value="WD40/YVTN_repeat-like_dom_sf"/>
</dbReference>
<evidence type="ECO:0000256" key="1">
    <source>
        <dbReference type="SAM" id="MobiDB-lite"/>
    </source>
</evidence>
<feature type="domain" description="Pyrrolo-quinoline quinone repeat" evidence="3">
    <location>
        <begin position="253"/>
        <end position="559"/>
    </location>
</feature>
<dbReference type="Gene3D" id="2.130.10.10">
    <property type="entry name" value="YVTN repeat-like/Quinoprotein amine dehydrogenase"/>
    <property type="match status" value="2"/>
</dbReference>
<sequence>MSDTNETFFKPEEIDEQIERVLSDQPAKPSEEAARRAISGLQRIYALNSPAHDPSLQRVWQRILDAEAQENAGEQQEETAQGLGQRPQLDRASGERRRATKRSRLLLTQLVAILCLVLIVGSFVWFINRPGPIQPVSRTITNSSGNLYAYLGQTLYRVDNQSHNIIWKYTFASNEAIEDNSSIPQLRQHQSFSVGNILYVMTHDTKDANQQYLYAFSQNSGTLLWKLSSARPLTNNQTLYTLVESRTSDVSTLMARNPQTGQQLWQRQYPIIGSKKDPGYGTDNTEGFRLVAASEEVLYAVRSYHQNGQDFFARYALSAKDGSIIWQNSQPVVGSISDIEAQIVNGVIYTTEYYLKSITPYTDKNGMTVSEIPQSQVVAYEATTGKRLWQTPEGIGEEPNPDFSLSVTGTLLYYQVYNQNLLVTNSQSPTPVFTLYALRLTDGAPQWRYQVKDTNITASTMDDNNLYVETSHLNGGQLALNIVALDQQNGTLRWTTPVKFMDDSKPTPTPTVKSSPSKPIGSMPIGISVDMAPVVSHGIVYYSRPGNSVYALQASDGKILTLFSIDKTNDTTLYSRLFFFALP</sequence>
<reference evidence="5" key="1">
    <citation type="submission" date="2018-12" db="EMBL/GenBank/DDBJ databases">
        <title>Tengunoibacter tsumagoiensis gen. nov., sp. nov., Dictyobacter kobayashii sp. nov., D. alpinus sp. nov., and D. joshuensis sp. nov. and description of Dictyobacteraceae fam. nov. within the order Ktedonobacterales isolated from Tengu-no-mugimeshi.</title>
        <authorList>
            <person name="Wang C.M."/>
            <person name="Zheng Y."/>
            <person name="Sakai Y."/>
            <person name="Toyoda A."/>
            <person name="Minakuchi Y."/>
            <person name="Abe K."/>
            <person name="Yokota A."/>
            <person name="Yabe S."/>
        </authorList>
    </citation>
    <scope>NUCLEOTIDE SEQUENCE [LARGE SCALE GENOMIC DNA]</scope>
    <source>
        <strain evidence="5">Uno11</strain>
    </source>
</reference>
<comment type="caution">
    <text evidence="4">The sequence shown here is derived from an EMBL/GenBank/DDBJ whole genome shotgun (WGS) entry which is preliminary data.</text>
</comment>
<feature type="region of interest" description="Disordered" evidence="1">
    <location>
        <begin position="69"/>
        <end position="96"/>
    </location>
</feature>
<keyword evidence="2" id="KW-0472">Membrane</keyword>
<dbReference type="PANTHER" id="PTHR34512:SF30">
    <property type="entry name" value="OUTER MEMBRANE PROTEIN ASSEMBLY FACTOR BAMB"/>
    <property type="match status" value="1"/>
</dbReference>
<dbReference type="Pfam" id="PF13360">
    <property type="entry name" value="PQQ_2"/>
    <property type="match status" value="1"/>
</dbReference>
<dbReference type="SUPFAM" id="SSF50998">
    <property type="entry name" value="Quinoprotein alcohol dehydrogenase-like"/>
    <property type="match status" value="2"/>
</dbReference>
<dbReference type="InterPro" id="IPR018391">
    <property type="entry name" value="PQQ_b-propeller_rpt"/>
</dbReference>
<keyword evidence="2" id="KW-1133">Transmembrane helix</keyword>
<keyword evidence="5" id="KW-1185">Reference proteome</keyword>
<name>A0A402ARP3_9CHLR</name>
<dbReference type="InterPro" id="IPR011047">
    <property type="entry name" value="Quinoprotein_ADH-like_sf"/>
</dbReference>
<dbReference type="RefSeq" id="WP_126553645.1">
    <property type="nucleotide sequence ID" value="NZ_BIFS01000001.1"/>
</dbReference>
<evidence type="ECO:0000259" key="3">
    <source>
        <dbReference type="Pfam" id="PF13360"/>
    </source>
</evidence>
<feature type="transmembrane region" description="Helical" evidence="2">
    <location>
        <begin position="105"/>
        <end position="127"/>
    </location>
</feature>
<dbReference type="EMBL" id="BIFS01000001">
    <property type="protein sequence ID" value="GCE21770.1"/>
    <property type="molecule type" value="Genomic_DNA"/>
</dbReference>
<accession>A0A402ARP3</accession>
<dbReference type="OrthoDB" id="138237at2"/>
<evidence type="ECO:0000256" key="2">
    <source>
        <dbReference type="SAM" id="Phobius"/>
    </source>
</evidence>